<organism evidence="1 2">
    <name type="scientific">Amblyomma americanum</name>
    <name type="common">Lone star tick</name>
    <dbReference type="NCBI Taxonomy" id="6943"/>
    <lineage>
        <taxon>Eukaryota</taxon>
        <taxon>Metazoa</taxon>
        <taxon>Ecdysozoa</taxon>
        <taxon>Arthropoda</taxon>
        <taxon>Chelicerata</taxon>
        <taxon>Arachnida</taxon>
        <taxon>Acari</taxon>
        <taxon>Parasitiformes</taxon>
        <taxon>Ixodida</taxon>
        <taxon>Ixodoidea</taxon>
        <taxon>Ixodidae</taxon>
        <taxon>Amblyomminae</taxon>
        <taxon>Amblyomma</taxon>
    </lineage>
</organism>
<evidence type="ECO:0000313" key="1">
    <source>
        <dbReference type="EMBL" id="KAK8758590.1"/>
    </source>
</evidence>
<evidence type="ECO:0000313" key="2">
    <source>
        <dbReference type="Proteomes" id="UP001321473"/>
    </source>
</evidence>
<dbReference type="AlphaFoldDB" id="A0AAQ4D800"/>
<name>A0AAQ4D800_AMBAM</name>
<accession>A0AAQ4D800</accession>
<dbReference type="EMBL" id="JARKHS020033953">
    <property type="protein sequence ID" value="KAK8758590.1"/>
    <property type="molecule type" value="Genomic_DNA"/>
</dbReference>
<keyword evidence="2" id="KW-1185">Reference proteome</keyword>
<comment type="caution">
    <text evidence="1">The sequence shown here is derived from an EMBL/GenBank/DDBJ whole genome shotgun (WGS) entry which is preliminary data.</text>
</comment>
<proteinExistence type="predicted"/>
<reference evidence="1 2" key="1">
    <citation type="journal article" date="2023" name="Arcadia Sci">
        <title>De novo assembly of a long-read Amblyomma americanum tick genome.</title>
        <authorList>
            <person name="Chou S."/>
            <person name="Poskanzer K.E."/>
            <person name="Rollins M."/>
            <person name="Thuy-Boun P.S."/>
        </authorList>
    </citation>
    <scope>NUCLEOTIDE SEQUENCE [LARGE SCALE GENOMIC DNA]</scope>
    <source>
        <strain evidence="1">F_SG_1</strain>
        <tissue evidence="1">Salivary glands</tissue>
    </source>
</reference>
<dbReference type="Proteomes" id="UP001321473">
    <property type="component" value="Unassembled WGS sequence"/>
</dbReference>
<protein>
    <submittedName>
        <fullName evidence="1">Uncharacterized protein</fullName>
    </submittedName>
</protein>
<sequence>MNITKRRKVNRAAAKSSAYKTVLKNNLQASLVSSIGKVSGSAGGTKVLFSRAILCQNMVLLRALVAAHGILLRQRMQSLWSCPFPFKMQHWQLSRHKVTMAKLLCVPANFILSHMRHKNV</sequence>
<gene>
    <name evidence="1" type="ORF">V5799_003779</name>
</gene>